<evidence type="ECO:0000313" key="3">
    <source>
        <dbReference type="Proteomes" id="UP001211005"/>
    </source>
</evidence>
<dbReference type="EMBL" id="CP114767">
    <property type="protein sequence ID" value="WBA41062.1"/>
    <property type="molecule type" value="Genomic_DNA"/>
</dbReference>
<dbReference type="PROSITE" id="PS51257">
    <property type="entry name" value="PROKAR_LIPOPROTEIN"/>
    <property type="match status" value="1"/>
</dbReference>
<dbReference type="InterPro" id="IPR021796">
    <property type="entry name" value="Tll0287-like_dom"/>
</dbReference>
<protein>
    <submittedName>
        <fullName evidence="2">DUF3365 domain-containing protein</fullName>
    </submittedName>
</protein>
<dbReference type="Proteomes" id="UP001211005">
    <property type="component" value="Chromosome"/>
</dbReference>
<gene>
    <name evidence="2" type="ORF">O3303_14690</name>
</gene>
<proteinExistence type="predicted"/>
<dbReference type="Pfam" id="PF11845">
    <property type="entry name" value="Tll0287-like"/>
    <property type="match status" value="1"/>
</dbReference>
<accession>A0ABY7LNP0</accession>
<sequence length="226" mass="25210">MMRHFLRAAGAALLLLAAACRPDQIEHLRESKRIGAEAENWVVKRIMPEDLLRATRWAGDSLTRHADRELLRVLRDKLAEGGVAAALPYCRPASFPGVDSVAKTLQASARRVSSKPRNPAALAALTASDLQPDTARQVARPNAETFFYQRPIIANDALCLRCHGKVGQDLSATDYALIRRQFPQDQATGYALGEPMGVWRVTLQRPGVAEFWTMKTRKIPKRRKLF</sequence>
<evidence type="ECO:0000313" key="2">
    <source>
        <dbReference type="EMBL" id="WBA41062.1"/>
    </source>
</evidence>
<dbReference type="RefSeq" id="WP_269559146.1">
    <property type="nucleotide sequence ID" value="NZ_CP114767.1"/>
</dbReference>
<name>A0ABY7LNP0_9BACT</name>
<feature type="domain" description="Tll0287-like" evidence="1">
    <location>
        <begin position="106"/>
        <end position="202"/>
    </location>
</feature>
<keyword evidence="3" id="KW-1185">Reference proteome</keyword>
<organism evidence="2 3">
    <name type="scientific">Hymenobacter canadensis</name>
    <dbReference type="NCBI Taxonomy" id="2999067"/>
    <lineage>
        <taxon>Bacteria</taxon>
        <taxon>Pseudomonadati</taxon>
        <taxon>Bacteroidota</taxon>
        <taxon>Cytophagia</taxon>
        <taxon>Cytophagales</taxon>
        <taxon>Hymenobacteraceae</taxon>
        <taxon>Hymenobacter</taxon>
    </lineage>
</organism>
<reference evidence="2 3" key="1">
    <citation type="submission" date="2022-12" db="EMBL/GenBank/DDBJ databases">
        <title>Hymenobacter canadensis sp. nov. isolated from lake water of the Cambridge Bay, Canada.</title>
        <authorList>
            <person name="Kim W.H."/>
            <person name="Lee Y.M."/>
        </authorList>
    </citation>
    <scope>NUCLEOTIDE SEQUENCE [LARGE SCALE GENOMIC DNA]</scope>
    <source>
        <strain evidence="2 3">PAMC 29467</strain>
    </source>
</reference>
<evidence type="ECO:0000259" key="1">
    <source>
        <dbReference type="Pfam" id="PF11845"/>
    </source>
</evidence>